<comment type="caution">
    <text evidence="3">The sequence shown here is derived from an EMBL/GenBank/DDBJ whole genome shotgun (WGS) entry which is preliminary data.</text>
</comment>
<dbReference type="InterPro" id="IPR002347">
    <property type="entry name" value="SDR_fam"/>
</dbReference>
<evidence type="ECO:0000256" key="1">
    <source>
        <dbReference type="ARBA" id="ARBA00006484"/>
    </source>
</evidence>
<evidence type="ECO:0000256" key="2">
    <source>
        <dbReference type="ARBA" id="ARBA00023002"/>
    </source>
</evidence>
<protein>
    <submittedName>
        <fullName evidence="3">SDR family NAD(P)-dependent oxidoreductase</fullName>
    </submittedName>
</protein>
<dbReference type="InterPro" id="IPR036291">
    <property type="entry name" value="NAD(P)-bd_dom_sf"/>
</dbReference>
<name>A0A7Y6I721_9ACTN</name>
<comment type="similarity">
    <text evidence="1">Belongs to the short-chain dehydrogenases/reductases (SDR) family.</text>
</comment>
<dbReference type="RefSeq" id="WP_175590058.1">
    <property type="nucleotide sequence ID" value="NZ_JABWGN010000005.1"/>
</dbReference>
<evidence type="ECO:0000313" key="4">
    <source>
        <dbReference type="Proteomes" id="UP000586042"/>
    </source>
</evidence>
<evidence type="ECO:0000313" key="3">
    <source>
        <dbReference type="EMBL" id="NUW32616.1"/>
    </source>
</evidence>
<reference evidence="3 4" key="1">
    <citation type="submission" date="2020-06" db="EMBL/GenBank/DDBJ databases">
        <title>Nonomuraea sp. SMC257, a novel actinomycete isolated from soil.</title>
        <authorList>
            <person name="Chanama M."/>
        </authorList>
    </citation>
    <scope>NUCLEOTIDE SEQUENCE [LARGE SCALE GENOMIC DNA]</scope>
    <source>
        <strain evidence="3 4">SMC257</strain>
    </source>
</reference>
<dbReference type="PRINTS" id="PR00081">
    <property type="entry name" value="GDHRDH"/>
</dbReference>
<dbReference type="EMBL" id="JABWGN010000005">
    <property type="protein sequence ID" value="NUW32616.1"/>
    <property type="molecule type" value="Genomic_DNA"/>
</dbReference>
<gene>
    <name evidence="3" type="ORF">HTZ77_14410</name>
</gene>
<dbReference type="Proteomes" id="UP000586042">
    <property type="component" value="Unassembled WGS sequence"/>
</dbReference>
<dbReference type="Pfam" id="PF00106">
    <property type="entry name" value="adh_short"/>
    <property type="match status" value="1"/>
</dbReference>
<organism evidence="3 4">
    <name type="scientific">Nonomuraea montanisoli</name>
    <dbReference type="NCBI Taxonomy" id="2741721"/>
    <lineage>
        <taxon>Bacteria</taxon>
        <taxon>Bacillati</taxon>
        <taxon>Actinomycetota</taxon>
        <taxon>Actinomycetes</taxon>
        <taxon>Streptosporangiales</taxon>
        <taxon>Streptosporangiaceae</taxon>
        <taxon>Nonomuraea</taxon>
    </lineage>
</organism>
<dbReference type="AlphaFoldDB" id="A0A7Y6I721"/>
<sequence length="472" mass="51476">MKRIVLTGATSGIGREVAVQLAAQGHHLILSGRDGRRGEELARTLDNARFVQADLSTRDGVARLAASVDAVDVLVNNAGVMAPQRQVTPEGIELNFAVHHLAPYSLTGAPATEDLRVVNVNSEDHRAPMMGTGPVELDFDDLQSERSYDPFLAYSRSKLANLLFTYELQRRRPDMTVVALHPGLVKTNLGRQFPRLRVALGHRHGALRPAWRRTGLRPGHRRGRASGPVLQPARPGQILGGLLRHHHGPAAVGDHRTAARPLRRPLEHVPHDLSLQRVVRTPRSVCRTYAARICVACPGRRRADCSMRSSGGDVAAGDLVAVPEGVVGMGTRLRTLSTGGREFVWKADIRHVAGSGDCHRCARLRVWGSGKNGRALQADLLSNGLGPWGACVTDTAYPLPSDVRAVIERGLAAGWDPDARGGTFLLTEREHAADWELPAFLLTDRLQDPEAPDPTARVLRVFERKRRAGEKE</sequence>
<accession>A0A7Y6I721</accession>
<dbReference type="GO" id="GO:0016491">
    <property type="term" value="F:oxidoreductase activity"/>
    <property type="evidence" value="ECO:0007669"/>
    <property type="project" value="UniProtKB-KW"/>
</dbReference>
<dbReference type="SUPFAM" id="SSF51735">
    <property type="entry name" value="NAD(P)-binding Rossmann-fold domains"/>
    <property type="match status" value="1"/>
</dbReference>
<keyword evidence="2" id="KW-0560">Oxidoreductase</keyword>
<dbReference type="PANTHER" id="PTHR24320:SF148">
    <property type="entry name" value="NAD(P)-BINDING ROSSMANN-FOLD SUPERFAMILY PROTEIN"/>
    <property type="match status" value="1"/>
</dbReference>
<keyword evidence="4" id="KW-1185">Reference proteome</keyword>
<proteinExistence type="inferred from homology"/>
<dbReference type="PANTHER" id="PTHR24320">
    <property type="entry name" value="RETINOL DEHYDROGENASE"/>
    <property type="match status" value="1"/>
</dbReference>
<dbReference type="Gene3D" id="3.40.50.720">
    <property type="entry name" value="NAD(P)-binding Rossmann-like Domain"/>
    <property type="match status" value="1"/>
</dbReference>